<evidence type="ECO:0000313" key="2">
    <source>
        <dbReference type="EMBL" id="SMY08011.1"/>
    </source>
</evidence>
<sequence length="204" mass="21700">MKYIPLITAALLCVAGPSWAQTSAADIAAMVDEKMDAIDEYAALLNDPDPERSLAAMQIMIGLEDEQVSRMALQHGLTSTSPAVRRAALKAYFDSGPVLDIFIDGSSLDLDSFTGSLNNVNGTVDGQGTGFVSHKVGGFDDANGCYDYHASASYCLVTLSESNVAINLWQRWTPLTLNAEGVLTGMVQVGRMTPSVPVSIPVRP</sequence>
<proteinExistence type="predicted"/>
<evidence type="ECO:0000256" key="1">
    <source>
        <dbReference type="SAM" id="SignalP"/>
    </source>
</evidence>
<dbReference type="InterPro" id="IPR011989">
    <property type="entry name" value="ARM-like"/>
</dbReference>
<dbReference type="AlphaFoldDB" id="A0A238LEF9"/>
<protein>
    <submittedName>
        <fullName evidence="2">Uncharacterized protein</fullName>
    </submittedName>
</protein>
<keyword evidence="3" id="KW-1185">Reference proteome</keyword>
<reference evidence="2 3" key="1">
    <citation type="submission" date="2017-05" db="EMBL/GenBank/DDBJ databases">
        <authorList>
            <person name="Song R."/>
            <person name="Chenine A.L."/>
            <person name="Ruprecht R.M."/>
        </authorList>
    </citation>
    <scope>NUCLEOTIDE SEQUENCE [LARGE SCALE GENOMIC DNA]</scope>
    <source>
        <strain evidence="2 3">CECT 8899</strain>
    </source>
</reference>
<dbReference type="Gene3D" id="1.25.10.10">
    <property type="entry name" value="Leucine-rich Repeat Variant"/>
    <property type="match status" value="1"/>
</dbReference>
<name>A0A238LEF9_9RHOB</name>
<dbReference type="OrthoDB" id="7858246at2"/>
<keyword evidence="1" id="KW-0732">Signal</keyword>
<feature type="chain" id="PRO_5012940974" evidence="1">
    <location>
        <begin position="21"/>
        <end position="204"/>
    </location>
</feature>
<dbReference type="Proteomes" id="UP000201613">
    <property type="component" value="Unassembled WGS sequence"/>
</dbReference>
<dbReference type="EMBL" id="FXZK01000003">
    <property type="protein sequence ID" value="SMY08011.1"/>
    <property type="molecule type" value="Genomic_DNA"/>
</dbReference>
<organism evidence="2 3">
    <name type="scientific">Flavimaricola marinus</name>
    <dbReference type="NCBI Taxonomy" id="1819565"/>
    <lineage>
        <taxon>Bacteria</taxon>
        <taxon>Pseudomonadati</taxon>
        <taxon>Pseudomonadota</taxon>
        <taxon>Alphaproteobacteria</taxon>
        <taxon>Rhodobacterales</taxon>
        <taxon>Paracoccaceae</taxon>
        <taxon>Flavimaricola</taxon>
    </lineage>
</organism>
<evidence type="ECO:0000313" key="3">
    <source>
        <dbReference type="Proteomes" id="UP000201613"/>
    </source>
</evidence>
<accession>A0A238LEF9</accession>
<gene>
    <name evidence="2" type="ORF">LOM8899_02157</name>
</gene>
<dbReference type="RefSeq" id="WP_133065014.1">
    <property type="nucleotide sequence ID" value="NZ_FXZK01000003.1"/>
</dbReference>
<feature type="signal peptide" evidence="1">
    <location>
        <begin position="1"/>
        <end position="20"/>
    </location>
</feature>